<dbReference type="InterPro" id="IPR043502">
    <property type="entry name" value="DNA/RNA_pol_sf"/>
</dbReference>
<dbReference type="AlphaFoldDB" id="A0AAV1TV98"/>
<dbReference type="InterPro" id="IPR013103">
    <property type="entry name" value="RVT_2"/>
</dbReference>
<feature type="domain" description="Retroviral polymerase SH3-like" evidence="3">
    <location>
        <begin position="58"/>
        <end position="111"/>
    </location>
</feature>
<feature type="compositionally biased region" description="Acidic residues" evidence="1">
    <location>
        <begin position="125"/>
        <end position="134"/>
    </location>
</feature>
<dbReference type="Pfam" id="PF25597">
    <property type="entry name" value="SH3_retrovirus"/>
    <property type="match status" value="1"/>
</dbReference>
<dbReference type="Proteomes" id="UP001162060">
    <property type="component" value="Unassembled WGS sequence"/>
</dbReference>
<evidence type="ECO:0000259" key="3">
    <source>
        <dbReference type="Pfam" id="PF25597"/>
    </source>
</evidence>
<dbReference type="EMBL" id="CAKLBY020000097">
    <property type="protein sequence ID" value="CAK7926331.1"/>
    <property type="molecule type" value="Genomic_DNA"/>
</dbReference>
<feature type="region of interest" description="Disordered" evidence="1">
    <location>
        <begin position="125"/>
        <end position="174"/>
    </location>
</feature>
<comment type="caution">
    <text evidence="4">The sequence shown here is derived from an EMBL/GenBank/DDBJ whole genome shotgun (WGS) entry which is preliminary data.</text>
</comment>
<protein>
    <recommendedName>
        <fullName evidence="6">Reverse transcriptase Ty1/copia-type domain-containing protein</fullName>
    </recommendedName>
</protein>
<gene>
    <name evidence="4" type="ORF">PM001_LOCUS11481</name>
</gene>
<dbReference type="InterPro" id="IPR057670">
    <property type="entry name" value="SH3_retrovirus"/>
</dbReference>
<dbReference type="PANTHER" id="PTHR11439">
    <property type="entry name" value="GAG-POL-RELATED RETROTRANSPOSON"/>
    <property type="match status" value="1"/>
</dbReference>
<evidence type="ECO:0000313" key="4">
    <source>
        <dbReference type="EMBL" id="CAK7926331.1"/>
    </source>
</evidence>
<evidence type="ECO:0008006" key="6">
    <source>
        <dbReference type="Google" id="ProtNLM"/>
    </source>
</evidence>
<evidence type="ECO:0000256" key="1">
    <source>
        <dbReference type="SAM" id="MobiDB-lite"/>
    </source>
</evidence>
<reference evidence="4" key="1">
    <citation type="submission" date="2024-01" db="EMBL/GenBank/DDBJ databases">
        <authorList>
            <person name="Webb A."/>
        </authorList>
    </citation>
    <scope>NUCLEOTIDE SEQUENCE</scope>
    <source>
        <strain evidence="4">Pm1</strain>
    </source>
</reference>
<accession>A0AAV1TV98</accession>
<organism evidence="4 5">
    <name type="scientific">Peronospora matthiolae</name>
    <dbReference type="NCBI Taxonomy" id="2874970"/>
    <lineage>
        <taxon>Eukaryota</taxon>
        <taxon>Sar</taxon>
        <taxon>Stramenopiles</taxon>
        <taxon>Oomycota</taxon>
        <taxon>Peronosporomycetes</taxon>
        <taxon>Peronosporales</taxon>
        <taxon>Peronosporaceae</taxon>
        <taxon>Peronospora</taxon>
    </lineage>
</organism>
<dbReference type="SUPFAM" id="SSF56672">
    <property type="entry name" value="DNA/RNA polymerases"/>
    <property type="match status" value="1"/>
</dbReference>
<feature type="compositionally biased region" description="Polar residues" evidence="1">
    <location>
        <begin position="137"/>
        <end position="146"/>
    </location>
</feature>
<dbReference type="PANTHER" id="PTHR11439:SF440">
    <property type="entry name" value="INTEGRASE CATALYTIC DOMAIN-CONTAINING PROTEIN"/>
    <property type="match status" value="1"/>
</dbReference>
<name>A0AAV1TV98_9STRA</name>
<sequence>MIFASGLSLTFWGDAAEYSTYTLNRSPTNSNPKRASPLEVLTNKSPDLRNIVVFGSHCTVYRDPSKNAFARRAQVGTIVGCSDETKGFRVFIRKENKVITTQHVKNIETLSEAQNRQLQLALDDDDRADSDEGTETPVRQSSNVTATKKPKKKKQWNRQPHVTRGAAKKAAASQREVAVSADVVNHVFDRDPRNYGEAMKSKKRNEWQKAMREELDALKRNEVWRLALRSSKSNVLHSKWVFKTKTTADGGLERHKARLVACGNEQVFGVDYALTFAAVMDMTTVKVILALAATWGVPAKHGDVPNAYVKAEKEQHLEILMHVPKGMTIDTRELKELGATKIEDVVLELKKSRYGLKQAGRLWSQLLNNRLLEAGFTRCISDLCLYYKRDIDGVVIVGVYVDDLLVTGTSAVAVDGFFASLESLSIKDLGPVSKFLGMRVTRSEDRGYFLDQEEAIVDLLRDHGMTDANSSRAPIGTDVYEVQCADSGRLADTGAPGQPSVRAFQSIVGSLLWVARCTRPDIAFAVHKATRQTHEPRIHDWKLAKRIVRYLSGTRGLKISMKPAVEETAQPVLMSYSDADYEADKADRKSLTGSVIMLNGMIISWCSKKQGGVALSTMESDFVAASEAGRELLGVRETLSEIGESPALPMKMLIDNQAAIRQIEGEASSTKAKHIDVRVKYLCDYARRGIVVPQYVPSDLMLADVLTKALDTVKTVKLRSLLHIV</sequence>
<evidence type="ECO:0000259" key="2">
    <source>
        <dbReference type="Pfam" id="PF07727"/>
    </source>
</evidence>
<evidence type="ECO:0000313" key="5">
    <source>
        <dbReference type="Proteomes" id="UP001162060"/>
    </source>
</evidence>
<dbReference type="Pfam" id="PF07727">
    <property type="entry name" value="RVT_2"/>
    <property type="match status" value="1"/>
</dbReference>
<feature type="domain" description="Reverse transcriptase Ty1/copia-type" evidence="2">
    <location>
        <begin position="221"/>
        <end position="475"/>
    </location>
</feature>
<dbReference type="CDD" id="cd09272">
    <property type="entry name" value="RNase_HI_RT_Ty1"/>
    <property type="match status" value="1"/>
</dbReference>
<proteinExistence type="predicted"/>